<comment type="caution">
    <text evidence="1">The sequence shown here is derived from an EMBL/GenBank/DDBJ whole genome shotgun (WGS) entry which is preliminary data.</text>
</comment>
<sequence length="428" mass="49083">MVAEPVMVYEPNESVKQVSNLWTVKPIIPNGPEEENGRIFLIQILDRIGLSRGAQQLLINGRRFEMKRHYLYAMRTLPGIFTFGGQQLVYKMESKCAFCKHSPILLKYNVSLIFEILQITSTPTKLGYRAVLYCKIINGRNTNMWDIRQLFDYWSSRPDDKDLSDIEIQTKLASLLLSICFIRINKAAEINLTISNKDYLNQTAILCLSPKAYNSIDQYEIRKTGDPNIYPNSTLFTWLNHLYWHYWMDPEQIASLFWQPDGQSADKRRISLWLNSIQREIARQGLETIKLNIFTLHSVFSRAASNYYIYAANAGINDIASQLVGSHGQSYATQIVSQQRGGAIERNDISTLTGCYLQHSGNSTLSRSSIAQHLALPFYGTLPVGRGIEPSNSIRVQSDMIYINRQDNDDMSRQQDQWSSWNANELEH</sequence>
<dbReference type="AlphaFoldDB" id="A0A5J4XCI6"/>
<protein>
    <submittedName>
        <fullName evidence="1">Uncharacterized protein</fullName>
    </submittedName>
</protein>
<name>A0A5J4XCI6_9EUKA</name>
<dbReference type="EMBL" id="SNRW01000017">
    <property type="protein sequence ID" value="KAA6404235.1"/>
    <property type="molecule type" value="Genomic_DNA"/>
</dbReference>
<reference evidence="1 2" key="1">
    <citation type="submission" date="2019-03" db="EMBL/GenBank/DDBJ databases">
        <title>Single cell metagenomics reveals metabolic interactions within the superorganism composed of flagellate Streblomastix strix and complex community of Bacteroidetes bacteria on its surface.</title>
        <authorList>
            <person name="Treitli S.C."/>
            <person name="Kolisko M."/>
            <person name="Husnik F."/>
            <person name="Keeling P."/>
            <person name="Hampl V."/>
        </authorList>
    </citation>
    <scope>NUCLEOTIDE SEQUENCE [LARGE SCALE GENOMIC DNA]</scope>
    <source>
        <strain evidence="1">ST1C</strain>
    </source>
</reference>
<proteinExistence type="predicted"/>
<accession>A0A5J4XCI6</accession>
<evidence type="ECO:0000313" key="1">
    <source>
        <dbReference type="EMBL" id="KAA6404235.1"/>
    </source>
</evidence>
<dbReference type="Proteomes" id="UP000324800">
    <property type="component" value="Unassembled WGS sequence"/>
</dbReference>
<gene>
    <name evidence="1" type="ORF">EZS28_000222</name>
</gene>
<organism evidence="1 2">
    <name type="scientific">Streblomastix strix</name>
    <dbReference type="NCBI Taxonomy" id="222440"/>
    <lineage>
        <taxon>Eukaryota</taxon>
        <taxon>Metamonada</taxon>
        <taxon>Preaxostyla</taxon>
        <taxon>Oxymonadida</taxon>
        <taxon>Streblomastigidae</taxon>
        <taxon>Streblomastix</taxon>
    </lineage>
</organism>
<evidence type="ECO:0000313" key="2">
    <source>
        <dbReference type="Proteomes" id="UP000324800"/>
    </source>
</evidence>